<reference evidence="2" key="1">
    <citation type="submission" date="2012-11" db="EMBL/GenBank/DDBJ databases">
        <authorList>
            <person name="Lucero-Rivera Y.E."/>
            <person name="Tovar-Ramirez D."/>
        </authorList>
    </citation>
    <scope>NUCLEOTIDE SEQUENCE</scope>
    <source>
        <tissue evidence="2">Salivary gland</tissue>
    </source>
</reference>
<dbReference type="EMBL" id="GACK01010937">
    <property type="protein sequence ID" value="JAA54097.1"/>
    <property type="molecule type" value="mRNA"/>
</dbReference>
<evidence type="ECO:0000313" key="2">
    <source>
        <dbReference type="EMBL" id="JAA54097.1"/>
    </source>
</evidence>
<protein>
    <submittedName>
        <fullName evidence="2">Putative 8.9 kDa family member</fullName>
    </submittedName>
</protein>
<accession>L7LRE3</accession>
<sequence>MLLKGLTIALVLWLSSCRGDIYANVDYVVVPNVNVTNQYCYYNHSNFTDRMNVSGTCEEFWCYPYNHTVVRLRCKNPPPGCNLTLVGEFPHCCNHKCFNVAHNCLGSDYKLIEDGKNRSLVKPCQLEGCSGGVVTVLERCPGAGDPNCKSSFANETEPYPACCGPATACTRQ</sequence>
<feature type="signal peptide" evidence="1">
    <location>
        <begin position="1"/>
        <end position="23"/>
    </location>
</feature>
<reference evidence="2" key="2">
    <citation type="journal article" date="2015" name="J. Proteomics">
        <title>Sexual differences in the sialomes of the zebra tick, Rhipicephalus pulchellus.</title>
        <authorList>
            <person name="Tan A.W."/>
            <person name="Francischetti I.M."/>
            <person name="Slovak M."/>
            <person name="Kini R.M."/>
            <person name="Ribeiro J.M."/>
        </authorList>
    </citation>
    <scope>NUCLEOTIDE SEQUENCE</scope>
    <source>
        <tissue evidence="2">Salivary gland</tissue>
    </source>
</reference>
<dbReference type="PROSITE" id="PS51257">
    <property type="entry name" value="PROKAR_LIPOPROTEIN"/>
    <property type="match status" value="1"/>
</dbReference>
<dbReference type="AlphaFoldDB" id="L7LRE3"/>
<keyword evidence="1" id="KW-0732">Signal</keyword>
<feature type="chain" id="PRO_5003981144" evidence="1">
    <location>
        <begin position="24"/>
        <end position="172"/>
    </location>
</feature>
<name>L7LRE3_RHIPC</name>
<proteinExistence type="evidence at transcript level"/>
<evidence type="ECO:0000256" key="1">
    <source>
        <dbReference type="SAM" id="SignalP"/>
    </source>
</evidence>
<organism evidence="2">
    <name type="scientific">Rhipicephalus pulchellus</name>
    <name type="common">Yellow backed tick</name>
    <name type="synonym">Dermacentor pulchellus</name>
    <dbReference type="NCBI Taxonomy" id="72859"/>
    <lineage>
        <taxon>Eukaryota</taxon>
        <taxon>Metazoa</taxon>
        <taxon>Ecdysozoa</taxon>
        <taxon>Arthropoda</taxon>
        <taxon>Chelicerata</taxon>
        <taxon>Arachnida</taxon>
        <taxon>Acari</taxon>
        <taxon>Parasitiformes</taxon>
        <taxon>Ixodida</taxon>
        <taxon>Ixodoidea</taxon>
        <taxon>Ixodidae</taxon>
        <taxon>Rhipicephalinae</taxon>
        <taxon>Rhipicephalus</taxon>
        <taxon>Rhipicephalus</taxon>
    </lineage>
</organism>